<feature type="transmembrane region" description="Helical" evidence="6">
    <location>
        <begin position="395"/>
        <end position="416"/>
    </location>
</feature>
<protein>
    <submittedName>
        <fullName evidence="8">MFS transporter</fullName>
    </submittedName>
</protein>
<dbReference type="EMBL" id="MRTF01000001">
    <property type="protein sequence ID" value="OME96739.1"/>
    <property type="molecule type" value="Genomic_DNA"/>
</dbReference>
<feature type="transmembrane region" description="Helical" evidence="6">
    <location>
        <begin position="77"/>
        <end position="94"/>
    </location>
</feature>
<dbReference type="InterPro" id="IPR036259">
    <property type="entry name" value="MFS_trans_sf"/>
</dbReference>
<dbReference type="PANTHER" id="PTHR43826:SF3">
    <property type="entry name" value="GLUCOSE-6-PHOSPHATE EXCHANGER SLC37A4"/>
    <property type="match status" value="1"/>
</dbReference>
<keyword evidence="4 6" id="KW-1133">Transmembrane helix</keyword>
<feature type="domain" description="Major facilitator superfamily (MFS) profile" evidence="7">
    <location>
        <begin position="4"/>
        <end position="418"/>
    </location>
</feature>
<feature type="transmembrane region" description="Helical" evidence="6">
    <location>
        <begin position="40"/>
        <end position="65"/>
    </location>
</feature>
<dbReference type="STRING" id="1401.BK123_03930"/>
<feature type="transmembrane region" description="Helical" evidence="6">
    <location>
        <begin position="266"/>
        <end position="287"/>
    </location>
</feature>
<dbReference type="InterPro" id="IPR011701">
    <property type="entry name" value="MFS"/>
</dbReference>
<dbReference type="Proteomes" id="UP000187074">
    <property type="component" value="Unassembled WGS sequence"/>
</dbReference>
<evidence type="ECO:0000256" key="1">
    <source>
        <dbReference type="ARBA" id="ARBA00004651"/>
    </source>
</evidence>
<dbReference type="InterPro" id="IPR020846">
    <property type="entry name" value="MFS_dom"/>
</dbReference>
<evidence type="ECO:0000256" key="4">
    <source>
        <dbReference type="ARBA" id="ARBA00022989"/>
    </source>
</evidence>
<name>A0A1R1B9B5_PAELA</name>
<evidence type="ECO:0000259" key="7">
    <source>
        <dbReference type="PROSITE" id="PS50850"/>
    </source>
</evidence>
<gene>
    <name evidence="8" type="ORF">BK123_03930</name>
</gene>
<sequence length="435" mass="48512">METKNYSRYFQFFLIILAAGSIYPLIYLKTNYQETILEVFGISLVDLNGIFSFLGVAFILGYFPSGWLADRFSSKKLIFISLLVCGLTGIWFAQVPSYPIVIVIFTIWGLFSVFTFWSAHLKLVKLISKKEEEGRFFGALDGGKGIVEAILASIAILIFSSILGTSTEYIHKKEALQAVVYMYSAVLILVSILFLIFVKEDKSSIRKAASSSNSENKTKFDIRIFKQIFNNKFVWLLGGIIFTSYIVAWSVYYLGGFLQTNINIDAATVGQVTVIMLWMRPVGGFLGGFLGDRFGKSSILIAALGMSTILLFAVALSPIALPHMYYYILIVTTGLLVYIIRGLYWSLLGDCNIKEEVLGLSIGFISFLGYLPDIIIPFVNIYFFSTYGDNGGYNAYFIFCALASVAAIMITVIFKINVNKRNKRMIGTAELNTTG</sequence>
<accession>A0A1R1B9B5</accession>
<feature type="transmembrane region" description="Helical" evidence="6">
    <location>
        <begin position="357"/>
        <end position="383"/>
    </location>
</feature>
<dbReference type="InterPro" id="IPR051337">
    <property type="entry name" value="OPA_Antiporter"/>
</dbReference>
<dbReference type="Gene3D" id="1.20.1250.20">
    <property type="entry name" value="MFS general substrate transporter like domains"/>
    <property type="match status" value="2"/>
</dbReference>
<keyword evidence="5 6" id="KW-0472">Membrane</keyword>
<comment type="subcellular location">
    <subcellularLocation>
        <location evidence="1">Cell membrane</location>
        <topology evidence="1">Multi-pass membrane protein</topology>
    </subcellularLocation>
</comment>
<feature type="transmembrane region" description="Helical" evidence="6">
    <location>
        <begin position="100"/>
        <end position="124"/>
    </location>
</feature>
<feature type="transmembrane region" description="Helical" evidence="6">
    <location>
        <begin position="299"/>
        <end position="319"/>
    </location>
</feature>
<proteinExistence type="predicted"/>
<dbReference type="GO" id="GO:0061513">
    <property type="term" value="F:glucose 6-phosphate:phosphate antiporter activity"/>
    <property type="evidence" value="ECO:0007669"/>
    <property type="project" value="TreeGrafter"/>
</dbReference>
<feature type="transmembrane region" description="Helical" evidence="6">
    <location>
        <begin position="145"/>
        <end position="163"/>
    </location>
</feature>
<feature type="transmembrane region" description="Helical" evidence="6">
    <location>
        <begin position="233"/>
        <end position="254"/>
    </location>
</feature>
<dbReference type="GO" id="GO:0035435">
    <property type="term" value="P:phosphate ion transmembrane transport"/>
    <property type="evidence" value="ECO:0007669"/>
    <property type="project" value="TreeGrafter"/>
</dbReference>
<evidence type="ECO:0000256" key="3">
    <source>
        <dbReference type="ARBA" id="ARBA00022692"/>
    </source>
</evidence>
<feature type="transmembrane region" description="Helical" evidence="6">
    <location>
        <begin position="9"/>
        <end position="28"/>
    </location>
</feature>
<dbReference type="PROSITE" id="PS50850">
    <property type="entry name" value="MFS"/>
    <property type="match status" value="1"/>
</dbReference>
<evidence type="ECO:0000256" key="2">
    <source>
        <dbReference type="ARBA" id="ARBA00022448"/>
    </source>
</evidence>
<evidence type="ECO:0000256" key="5">
    <source>
        <dbReference type="ARBA" id="ARBA00023136"/>
    </source>
</evidence>
<keyword evidence="3 6" id="KW-0812">Transmembrane</keyword>
<dbReference type="PANTHER" id="PTHR43826">
    <property type="entry name" value="GLUCOSE-6-PHOSPHATE EXCHANGER SLC37A4"/>
    <property type="match status" value="1"/>
</dbReference>
<keyword evidence="2" id="KW-0813">Transport</keyword>
<evidence type="ECO:0000313" key="8">
    <source>
        <dbReference type="EMBL" id="OME96739.1"/>
    </source>
</evidence>
<organism evidence="8 9">
    <name type="scientific">Paenibacillus lautus</name>
    <name type="common">Bacillus lautus</name>
    <dbReference type="NCBI Taxonomy" id="1401"/>
    <lineage>
        <taxon>Bacteria</taxon>
        <taxon>Bacillati</taxon>
        <taxon>Bacillota</taxon>
        <taxon>Bacilli</taxon>
        <taxon>Bacillales</taxon>
        <taxon>Paenibacillaceae</taxon>
        <taxon>Paenibacillus</taxon>
    </lineage>
</organism>
<dbReference type="AlphaFoldDB" id="A0A1R1B9B5"/>
<evidence type="ECO:0000313" key="9">
    <source>
        <dbReference type="Proteomes" id="UP000187074"/>
    </source>
</evidence>
<reference evidence="8 9" key="1">
    <citation type="submission" date="2016-11" db="EMBL/GenBank/DDBJ databases">
        <title>Paenibacillus species isolates.</title>
        <authorList>
            <person name="Beno S.M."/>
        </authorList>
    </citation>
    <scope>NUCLEOTIDE SEQUENCE [LARGE SCALE GENOMIC DNA]</scope>
    <source>
        <strain evidence="8 9">FSL F4-0100</strain>
    </source>
</reference>
<dbReference type="OrthoDB" id="182417at2"/>
<dbReference type="GO" id="GO:0005886">
    <property type="term" value="C:plasma membrane"/>
    <property type="evidence" value="ECO:0007669"/>
    <property type="project" value="UniProtKB-SubCell"/>
</dbReference>
<dbReference type="SUPFAM" id="SSF103473">
    <property type="entry name" value="MFS general substrate transporter"/>
    <property type="match status" value="1"/>
</dbReference>
<evidence type="ECO:0000256" key="6">
    <source>
        <dbReference type="SAM" id="Phobius"/>
    </source>
</evidence>
<feature type="transmembrane region" description="Helical" evidence="6">
    <location>
        <begin position="325"/>
        <end position="345"/>
    </location>
</feature>
<feature type="transmembrane region" description="Helical" evidence="6">
    <location>
        <begin position="175"/>
        <end position="198"/>
    </location>
</feature>
<dbReference type="Pfam" id="PF07690">
    <property type="entry name" value="MFS_1"/>
    <property type="match status" value="1"/>
</dbReference>
<dbReference type="RefSeq" id="WP_076321081.1">
    <property type="nucleotide sequence ID" value="NZ_MRTF01000001.1"/>
</dbReference>
<comment type="caution">
    <text evidence="8">The sequence shown here is derived from an EMBL/GenBank/DDBJ whole genome shotgun (WGS) entry which is preliminary data.</text>
</comment>